<gene>
    <name evidence="8" type="primary">folB</name>
    <name evidence="8" type="ORF">HYR64_05030</name>
</gene>
<evidence type="ECO:0000256" key="4">
    <source>
        <dbReference type="ARBA" id="ARBA00022909"/>
    </source>
</evidence>
<dbReference type="EC" id="4.1.2.25" evidence="6"/>
<dbReference type="Gene3D" id="3.30.1130.10">
    <property type="match status" value="1"/>
</dbReference>
<name>A0A931LSD7_FIMGI</name>
<comment type="function">
    <text evidence="6">Catalyzes the conversion of 7,8-dihydroneopterin to 6-hydroxymethyl-7,8-dihydropterin.</text>
</comment>
<dbReference type="GO" id="GO:0004150">
    <property type="term" value="F:dihydroneopterin aldolase activity"/>
    <property type="evidence" value="ECO:0007669"/>
    <property type="project" value="UniProtKB-UniRule"/>
</dbReference>
<dbReference type="SMART" id="SM00905">
    <property type="entry name" value="FolB"/>
    <property type="match status" value="1"/>
</dbReference>
<evidence type="ECO:0000256" key="5">
    <source>
        <dbReference type="ARBA" id="ARBA00023239"/>
    </source>
</evidence>
<dbReference type="GO" id="GO:0046654">
    <property type="term" value="P:tetrahydrofolate biosynthetic process"/>
    <property type="evidence" value="ECO:0007669"/>
    <property type="project" value="UniProtKB-UniRule"/>
</dbReference>
<keyword evidence="4 6" id="KW-0289">Folate biosynthesis</keyword>
<evidence type="ECO:0000259" key="7">
    <source>
        <dbReference type="SMART" id="SM00905"/>
    </source>
</evidence>
<evidence type="ECO:0000256" key="1">
    <source>
        <dbReference type="ARBA" id="ARBA00001353"/>
    </source>
</evidence>
<dbReference type="Proteomes" id="UP000727962">
    <property type="component" value="Unassembled WGS sequence"/>
</dbReference>
<dbReference type="GO" id="GO:0046656">
    <property type="term" value="P:folic acid biosynthetic process"/>
    <property type="evidence" value="ECO:0007669"/>
    <property type="project" value="UniProtKB-UniRule"/>
</dbReference>
<accession>A0A931LSD7</accession>
<dbReference type="PANTHER" id="PTHR42844">
    <property type="entry name" value="DIHYDRONEOPTERIN ALDOLASE 1-RELATED"/>
    <property type="match status" value="1"/>
</dbReference>
<dbReference type="GO" id="GO:0005737">
    <property type="term" value="C:cytoplasm"/>
    <property type="evidence" value="ECO:0007669"/>
    <property type="project" value="TreeGrafter"/>
</dbReference>
<organism evidence="8 9">
    <name type="scientific">Fimbriimonas ginsengisoli</name>
    <dbReference type="NCBI Taxonomy" id="1005039"/>
    <lineage>
        <taxon>Bacteria</taxon>
        <taxon>Bacillati</taxon>
        <taxon>Armatimonadota</taxon>
        <taxon>Fimbriimonadia</taxon>
        <taxon>Fimbriimonadales</taxon>
        <taxon>Fimbriimonadaceae</taxon>
        <taxon>Fimbriimonas</taxon>
    </lineage>
</organism>
<evidence type="ECO:0000256" key="6">
    <source>
        <dbReference type="RuleBase" id="RU362079"/>
    </source>
</evidence>
<sequence length="125" mass="13461">MRVFVEGLELHAYHGVSDAEQAVGHRYRIDLSLEVSSETATSTDEIVQTVDYGLAATLAYEVASKSQVRTVERLAGAIAQGLLDGFPEIAEAKVRVAKLAPPMAVVVQSAGVELVRRRSGVERPK</sequence>
<comment type="caution">
    <text evidence="8">The sequence shown here is derived from an EMBL/GenBank/DDBJ whole genome shotgun (WGS) entry which is preliminary data.</text>
</comment>
<dbReference type="InterPro" id="IPR043133">
    <property type="entry name" value="GTP-CH-I_C/QueF"/>
</dbReference>
<comment type="pathway">
    <text evidence="2 6">Cofactor biosynthesis; tetrahydrofolate biosynthesis; 2-amino-4-hydroxy-6-hydroxymethyl-7,8-dihydropteridine diphosphate from 7,8-dihydroneopterin triphosphate: step 3/4.</text>
</comment>
<evidence type="ECO:0000256" key="3">
    <source>
        <dbReference type="ARBA" id="ARBA00005708"/>
    </source>
</evidence>
<dbReference type="NCBIfam" id="TIGR00526">
    <property type="entry name" value="folB_dom"/>
    <property type="match status" value="1"/>
</dbReference>
<feature type="domain" description="Dihydroneopterin aldolase/epimerase" evidence="7">
    <location>
        <begin position="3"/>
        <end position="116"/>
    </location>
</feature>
<comment type="similarity">
    <text evidence="3 6">Belongs to the DHNA family.</text>
</comment>
<evidence type="ECO:0000313" key="9">
    <source>
        <dbReference type="Proteomes" id="UP000727962"/>
    </source>
</evidence>
<dbReference type="PANTHER" id="PTHR42844:SF1">
    <property type="entry name" value="DIHYDRONEOPTERIN ALDOLASE 1-RELATED"/>
    <property type="match status" value="1"/>
</dbReference>
<dbReference type="EMBL" id="JACOSL010000031">
    <property type="protein sequence ID" value="MBI1756454.1"/>
    <property type="molecule type" value="Genomic_DNA"/>
</dbReference>
<dbReference type="Pfam" id="PF02152">
    <property type="entry name" value="FolB"/>
    <property type="match status" value="1"/>
</dbReference>
<dbReference type="SUPFAM" id="SSF55620">
    <property type="entry name" value="Tetrahydrobiopterin biosynthesis enzymes-like"/>
    <property type="match status" value="1"/>
</dbReference>
<protein>
    <recommendedName>
        <fullName evidence="6">7,8-dihydroneopterin aldolase</fullName>
        <ecNumber evidence="6">4.1.2.25</ecNumber>
    </recommendedName>
</protein>
<dbReference type="InterPro" id="IPR006156">
    <property type="entry name" value="Dihydroneopterin_aldolase"/>
</dbReference>
<dbReference type="InterPro" id="IPR006157">
    <property type="entry name" value="FolB_dom"/>
</dbReference>
<reference evidence="8" key="1">
    <citation type="submission" date="2020-07" db="EMBL/GenBank/DDBJ databases">
        <title>Huge and variable diversity of episymbiotic CPR bacteria and DPANN archaea in groundwater ecosystems.</title>
        <authorList>
            <person name="He C.Y."/>
            <person name="Keren R."/>
            <person name="Whittaker M."/>
            <person name="Farag I.F."/>
            <person name="Doudna J."/>
            <person name="Cate J.H.D."/>
            <person name="Banfield J.F."/>
        </authorList>
    </citation>
    <scope>NUCLEOTIDE SEQUENCE</scope>
    <source>
        <strain evidence="8">NC_groundwater_17_Pr7_B-0.1um_64_12</strain>
    </source>
</reference>
<comment type="catalytic activity">
    <reaction evidence="1 6">
        <text>7,8-dihydroneopterin = 6-hydroxymethyl-7,8-dihydropterin + glycolaldehyde</text>
        <dbReference type="Rhea" id="RHEA:10540"/>
        <dbReference type="ChEBI" id="CHEBI:17001"/>
        <dbReference type="ChEBI" id="CHEBI:17071"/>
        <dbReference type="ChEBI" id="CHEBI:44841"/>
        <dbReference type="EC" id="4.1.2.25"/>
    </reaction>
</comment>
<dbReference type="AlphaFoldDB" id="A0A931LSD7"/>
<evidence type="ECO:0000313" key="8">
    <source>
        <dbReference type="EMBL" id="MBI1756454.1"/>
    </source>
</evidence>
<keyword evidence="5 6" id="KW-0456">Lyase</keyword>
<dbReference type="NCBIfam" id="TIGR00525">
    <property type="entry name" value="folB"/>
    <property type="match status" value="1"/>
</dbReference>
<proteinExistence type="inferred from homology"/>
<evidence type="ECO:0000256" key="2">
    <source>
        <dbReference type="ARBA" id="ARBA00005013"/>
    </source>
</evidence>